<keyword evidence="1" id="KW-1133">Transmembrane helix</keyword>
<keyword evidence="1" id="KW-0472">Membrane</keyword>
<evidence type="ECO:0008006" key="4">
    <source>
        <dbReference type="Google" id="ProtNLM"/>
    </source>
</evidence>
<dbReference type="EMBL" id="FOAJ01000024">
    <property type="protein sequence ID" value="SEM07081.1"/>
    <property type="molecule type" value="Genomic_DNA"/>
</dbReference>
<dbReference type="AlphaFoldDB" id="A0A1H7VCT0"/>
<feature type="transmembrane region" description="Helical" evidence="1">
    <location>
        <begin position="61"/>
        <end position="82"/>
    </location>
</feature>
<sequence length="84" mass="8635">MGWIGIAILGAVVGVAGWWLHPLRGRARRGLWRAVLAGIAGAALANAAGRTTGAFLDGETLQWPVCTAVALLAAAAIASLSFRR</sequence>
<keyword evidence="1" id="KW-0812">Transmembrane</keyword>
<evidence type="ECO:0000313" key="3">
    <source>
        <dbReference type="Proteomes" id="UP000199120"/>
    </source>
</evidence>
<evidence type="ECO:0000256" key="1">
    <source>
        <dbReference type="SAM" id="Phobius"/>
    </source>
</evidence>
<dbReference type="STRING" id="416943.SAMN05445871_0671"/>
<gene>
    <name evidence="2" type="ORF">SAMN05192542_12418</name>
</gene>
<feature type="transmembrane region" description="Helical" evidence="1">
    <location>
        <begin position="30"/>
        <end position="49"/>
    </location>
</feature>
<reference evidence="3" key="1">
    <citation type="submission" date="2016-10" db="EMBL/GenBank/DDBJ databases">
        <authorList>
            <person name="Varghese N."/>
            <person name="Submissions S."/>
        </authorList>
    </citation>
    <scope>NUCLEOTIDE SEQUENCE [LARGE SCALE GENOMIC DNA]</scope>
    <source>
        <strain evidence="3">LMG 26416</strain>
    </source>
</reference>
<name>A0A1H7VCT0_9BURK</name>
<keyword evidence="3" id="KW-1185">Reference proteome</keyword>
<dbReference type="Proteomes" id="UP000199120">
    <property type="component" value="Unassembled WGS sequence"/>
</dbReference>
<organism evidence="2 3">
    <name type="scientific">Paraburkholderia caballeronis</name>
    <dbReference type="NCBI Taxonomy" id="416943"/>
    <lineage>
        <taxon>Bacteria</taxon>
        <taxon>Pseudomonadati</taxon>
        <taxon>Pseudomonadota</taxon>
        <taxon>Betaproteobacteria</taxon>
        <taxon>Burkholderiales</taxon>
        <taxon>Burkholderiaceae</taxon>
        <taxon>Paraburkholderia</taxon>
    </lineage>
</organism>
<protein>
    <recommendedName>
        <fullName evidence="4">Transglycosylase associated protein</fullName>
    </recommendedName>
</protein>
<evidence type="ECO:0000313" key="2">
    <source>
        <dbReference type="EMBL" id="SEM07081.1"/>
    </source>
</evidence>
<feature type="transmembrane region" description="Helical" evidence="1">
    <location>
        <begin position="6"/>
        <end position="23"/>
    </location>
</feature>
<proteinExistence type="predicted"/>
<dbReference type="RefSeq" id="WP_090542198.1">
    <property type="nucleotide sequence ID" value="NZ_FNSR01000001.1"/>
</dbReference>
<accession>A0A1H7VCT0</accession>